<feature type="compositionally biased region" description="Basic residues" evidence="4">
    <location>
        <begin position="426"/>
        <end position="438"/>
    </location>
</feature>
<reference evidence="6 7" key="1">
    <citation type="journal article" date="2021" name="Nat. Commun.">
        <title>Reductive evolution and unique predatory mode in the CPR bacterium Vampirococcus lugosii.</title>
        <authorList>
            <person name="Moreira D."/>
            <person name="Zivanovic Y."/>
            <person name="Lopez-Archilla A.I."/>
            <person name="Iniesto M."/>
            <person name="Lopez-Garcia P."/>
        </authorList>
    </citation>
    <scope>NUCLEOTIDE SEQUENCE [LARGE SCALE GENOMIC DNA]</scope>
    <source>
        <strain evidence="6">Chiprana</strain>
    </source>
</reference>
<organism evidence="6 7">
    <name type="scientific">Candidatus Vampirococcus lugosii</name>
    <dbReference type="NCBI Taxonomy" id="2789015"/>
    <lineage>
        <taxon>Bacteria</taxon>
        <taxon>Candidatus Absconditibacteriota</taxon>
        <taxon>Vampirococcus</taxon>
    </lineage>
</organism>
<dbReference type="PRINTS" id="PR00260">
    <property type="entry name" value="CHEMTRNSDUCR"/>
</dbReference>
<evidence type="ECO:0000313" key="7">
    <source>
        <dbReference type="Proteomes" id="UP000680365"/>
    </source>
</evidence>
<keyword evidence="7" id="KW-1185">Reference proteome</keyword>
<sequence>MVNNFSVNLFNGSKKLKGELLELRETNGQLIEYIEKNLGLLKKQVIELASVTSNIGNIKTTMFEKINNLNDIIQRLDKVVSQVQKLSDNAQGPEAIINNALEALENSSIDTDEVVENIKYLISDILSLEEKINIHNYNAQEAKSLTGNISEISNQSNILTINAQIESARAGVVGNAFSVVAEEIKSLSKKTENTSKKTGDIINDLIEKSESLKEIIKNMAQKSNNSNQGVENILNNISKAVGATKDAKGGLELLQKTVEIVQNQLDNTMKELEETGYDLDNSNKSLDSAYSHLDESLIICEKQMQLGINYNLNIDEGKMAEIASQTADYYSKMFEEIIDKGKTVKKLKLDLNGNLVELVGIITLEELFDEKFIEIPGTNPVQYITGFTGLTDEFQKIQEKILEEDETGKIIFCAPVFKKDGYLPTHNKKFSHPQRKSNTKSDINRNTANSRNRRKFTDRVGLKAASNNEEKKLVQIYIREMGGKTIPMLDISSPIYVKGEHWGGFRMGVKFE</sequence>
<evidence type="ECO:0000256" key="4">
    <source>
        <dbReference type="SAM" id="MobiDB-lite"/>
    </source>
</evidence>
<evidence type="ECO:0000256" key="1">
    <source>
        <dbReference type="ARBA" id="ARBA00022500"/>
    </source>
</evidence>
<comment type="similarity">
    <text evidence="2">Belongs to the methyl-accepting chemotaxis (MCP) protein family.</text>
</comment>
<dbReference type="InterPro" id="IPR051310">
    <property type="entry name" value="MCP_chemotaxis"/>
</dbReference>
<dbReference type="SUPFAM" id="SSF58104">
    <property type="entry name" value="Methyl-accepting chemotaxis protein (MCP) signaling domain"/>
    <property type="match status" value="1"/>
</dbReference>
<dbReference type="Pfam" id="PF00015">
    <property type="entry name" value="MCPsignal"/>
    <property type="match status" value="1"/>
</dbReference>
<feature type="compositionally biased region" description="Polar residues" evidence="4">
    <location>
        <begin position="440"/>
        <end position="450"/>
    </location>
</feature>
<accession>A0ABS5QMQ8</accession>
<dbReference type="EMBL" id="JAEDAM010000096">
    <property type="protein sequence ID" value="MBS8122433.1"/>
    <property type="molecule type" value="Genomic_DNA"/>
</dbReference>
<dbReference type="Gene3D" id="1.10.287.950">
    <property type="entry name" value="Methyl-accepting chemotaxis protein"/>
    <property type="match status" value="1"/>
</dbReference>
<protein>
    <submittedName>
        <fullName evidence="6">Chemotaxis protein</fullName>
    </submittedName>
</protein>
<keyword evidence="3" id="KW-0807">Transducer</keyword>
<dbReference type="PANTHER" id="PTHR43531:SF11">
    <property type="entry name" value="METHYL-ACCEPTING CHEMOTAXIS PROTEIN 3"/>
    <property type="match status" value="1"/>
</dbReference>
<feature type="region of interest" description="Disordered" evidence="4">
    <location>
        <begin position="425"/>
        <end position="457"/>
    </location>
</feature>
<dbReference type="InterPro" id="IPR004090">
    <property type="entry name" value="Chemotax_Me-accpt_rcpt"/>
</dbReference>
<gene>
    <name evidence="6" type="ORF">VAMP_18n221</name>
</gene>
<dbReference type="PROSITE" id="PS50111">
    <property type="entry name" value="CHEMOTAXIS_TRANSDUC_2"/>
    <property type="match status" value="1"/>
</dbReference>
<keyword evidence="1" id="KW-0145">Chemotaxis</keyword>
<dbReference type="InterPro" id="IPR004089">
    <property type="entry name" value="MCPsignal_dom"/>
</dbReference>
<evidence type="ECO:0000256" key="3">
    <source>
        <dbReference type="PROSITE-ProRule" id="PRU00284"/>
    </source>
</evidence>
<name>A0ABS5QMQ8_9BACT</name>
<dbReference type="RefSeq" id="WP_213349858.1">
    <property type="nucleotide sequence ID" value="NZ_JAEDAM010000096.1"/>
</dbReference>
<evidence type="ECO:0000313" key="6">
    <source>
        <dbReference type="EMBL" id="MBS8122433.1"/>
    </source>
</evidence>
<dbReference type="PANTHER" id="PTHR43531">
    <property type="entry name" value="PROTEIN ICFG"/>
    <property type="match status" value="1"/>
</dbReference>
<dbReference type="Proteomes" id="UP000680365">
    <property type="component" value="Unassembled WGS sequence"/>
</dbReference>
<evidence type="ECO:0000256" key="2">
    <source>
        <dbReference type="ARBA" id="ARBA00029447"/>
    </source>
</evidence>
<comment type="caution">
    <text evidence="6">The sequence shown here is derived from an EMBL/GenBank/DDBJ whole genome shotgun (WGS) entry which is preliminary data.</text>
</comment>
<feature type="domain" description="Methyl-accepting transducer" evidence="5">
    <location>
        <begin position="50"/>
        <end position="280"/>
    </location>
</feature>
<proteinExistence type="inferred from homology"/>
<evidence type="ECO:0000259" key="5">
    <source>
        <dbReference type="PROSITE" id="PS50111"/>
    </source>
</evidence>
<dbReference type="SMART" id="SM00283">
    <property type="entry name" value="MA"/>
    <property type="match status" value="1"/>
</dbReference>